<feature type="compositionally biased region" description="Polar residues" evidence="2">
    <location>
        <begin position="654"/>
        <end position="663"/>
    </location>
</feature>
<dbReference type="AlphaFoldDB" id="A0AAD9M186"/>
<gene>
    <name evidence="3" type="ORF">LX32DRAFT_589706</name>
</gene>
<evidence type="ECO:0000313" key="4">
    <source>
        <dbReference type="Proteomes" id="UP001232148"/>
    </source>
</evidence>
<keyword evidence="4" id="KW-1185">Reference proteome</keyword>
<dbReference type="PANTHER" id="PTHR15154:SF2">
    <property type="entry name" value="HAMARTIN"/>
    <property type="match status" value="1"/>
</dbReference>
<organism evidence="3 4">
    <name type="scientific">Colletotrichum zoysiae</name>
    <dbReference type="NCBI Taxonomy" id="1216348"/>
    <lineage>
        <taxon>Eukaryota</taxon>
        <taxon>Fungi</taxon>
        <taxon>Dikarya</taxon>
        <taxon>Ascomycota</taxon>
        <taxon>Pezizomycotina</taxon>
        <taxon>Sordariomycetes</taxon>
        <taxon>Hypocreomycetidae</taxon>
        <taxon>Glomerellales</taxon>
        <taxon>Glomerellaceae</taxon>
        <taxon>Colletotrichum</taxon>
        <taxon>Colletotrichum graminicola species complex</taxon>
    </lineage>
</organism>
<comment type="caution">
    <text evidence="3">The sequence shown here is derived from an EMBL/GenBank/DDBJ whole genome shotgun (WGS) entry which is preliminary data.</text>
</comment>
<accession>A0AAD9M186</accession>
<feature type="region of interest" description="Disordered" evidence="2">
    <location>
        <begin position="520"/>
        <end position="601"/>
    </location>
</feature>
<evidence type="ECO:0000256" key="1">
    <source>
        <dbReference type="SAM" id="Coils"/>
    </source>
</evidence>
<sequence>MISTTNPRPQTDLASLSVTDRSIARLDEYSALTKWRYQRKWWPYLLHPCSPSILRSLVWCAIFNPAVFSQPQRSPRDKDIRLTDATLHRSLKDLSKALTSFFASPSLPLPDDVAEVIDAYLNKHEKYDDSSAERLQDELLSTWDKQIKDAPAKYAPFLHIFRLLVPAIRAPARLLKWWEMLHDPVLENISREKGLMEESNLATLEVLMLGTPEEDESSAEPAINPFAKRLLLAWLEIYHKVQSESDLTAQSSERTLRQALITYGKKKPRDFLSTLNTCFVRSESRARVARLLCEFIQSQPPHLHLILQTPLFNNLMRCLQQDTSAAVISVAITALIMILPHMPSSLVPHLPTLFNIYARLLFWDSEWTGSIEPTSDESEQKSLALPSRWETCTSSLDADDTEIPHLANYFTILYGLYPINFMDYIRKPQRYLRHANAANPDELEVQPTEIRHKSERYRQSHLLHPNFYTLTIDSEKTDFGRWMTSEPAEVVAECMALRFSPETYATVDQGHGQAAEADNSLLSDDSDRDGLGPALLSSTSLEPGAEGWKSTQDPEQDEGASSRVHAISQPSHRNSLEAPKADVVADSPTLPPQLVTSPSHTQLQDMLHSNKVIKSGLHQSLANDSVPSLALSHQESAAEKPSGYMPPPHPAVSAPTSVSDGQSQIAHLQRQILLLHNDLNFERYLKQQHMAHIGELRRRQVREAASEAETQNLILTNRTLRKRLEDSKQAEMQIRKESEKSRTLAKKWESDLSAKLRTLREESRKTKTEIQSLKQELQSAREECEKLKKLVCDAEVKELNSKQTMQSIELNAAENDRLKADVERLSTSERDFQAREAERQAAITSATEAENRAEMLGLQLQAREEELQKTKKLFQTQIGVLNANLLEAHSGLYNRRTAETKAAVESALAASRAKQAELQKQYTSLMRKYTVLQSQVEENRFSVGSSNSHGRGDMVFRMDGDGEGSMHSTSPVTTRGSHSGMHRVLSDHDFMTYNATPPIMSKPATPVPAGLAHLPPVPSSPLDLDDGAAASPSSSTAEMKYHGRGGVQNRRKDEKGKKSGVIRGIRGYM</sequence>
<evidence type="ECO:0000256" key="2">
    <source>
        <dbReference type="SAM" id="MobiDB-lite"/>
    </source>
</evidence>
<reference evidence="3" key="1">
    <citation type="submission" date="2021-06" db="EMBL/GenBank/DDBJ databases">
        <title>Comparative genomics, transcriptomics and evolutionary studies reveal genomic signatures of adaptation to plant cell wall in hemibiotrophic fungi.</title>
        <authorList>
            <consortium name="DOE Joint Genome Institute"/>
            <person name="Baroncelli R."/>
            <person name="Diaz J.F."/>
            <person name="Benocci T."/>
            <person name="Peng M."/>
            <person name="Battaglia E."/>
            <person name="Haridas S."/>
            <person name="Andreopoulos W."/>
            <person name="Labutti K."/>
            <person name="Pangilinan J."/>
            <person name="Floch G.L."/>
            <person name="Makela M.R."/>
            <person name="Henrissat B."/>
            <person name="Grigoriev I.V."/>
            <person name="Crouch J.A."/>
            <person name="De Vries R.P."/>
            <person name="Sukno S.A."/>
            <person name="Thon M.R."/>
        </authorList>
    </citation>
    <scope>NUCLEOTIDE SEQUENCE</scope>
    <source>
        <strain evidence="3">MAFF235873</strain>
    </source>
</reference>
<dbReference type="EMBL" id="MU842871">
    <property type="protein sequence ID" value="KAK2028934.1"/>
    <property type="molecule type" value="Genomic_DNA"/>
</dbReference>
<feature type="region of interest" description="Disordered" evidence="2">
    <location>
        <begin position="627"/>
        <end position="663"/>
    </location>
</feature>
<protein>
    <submittedName>
        <fullName evidence="3">Tuberous sclerosis 1</fullName>
    </submittedName>
</protein>
<dbReference type="Pfam" id="PF04388">
    <property type="entry name" value="Hamartin"/>
    <property type="match status" value="1"/>
</dbReference>
<dbReference type="InterPro" id="IPR007483">
    <property type="entry name" value="Hamartin"/>
</dbReference>
<name>A0AAD9M186_9PEZI</name>
<evidence type="ECO:0000313" key="3">
    <source>
        <dbReference type="EMBL" id="KAK2028934.1"/>
    </source>
</evidence>
<proteinExistence type="predicted"/>
<dbReference type="GO" id="GO:0032007">
    <property type="term" value="P:negative regulation of TOR signaling"/>
    <property type="evidence" value="ECO:0007669"/>
    <property type="project" value="TreeGrafter"/>
</dbReference>
<feature type="coiled-coil region" evidence="1">
    <location>
        <begin position="756"/>
        <end position="790"/>
    </location>
</feature>
<dbReference type="GO" id="GO:0033596">
    <property type="term" value="C:TSC1-TSC2 complex"/>
    <property type="evidence" value="ECO:0007669"/>
    <property type="project" value="TreeGrafter"/>
</dbReference>
<keyword evidence="1" id="KW-0175">Coiled coil</keyword>
<dbReference type="PANTHER" id="PTHR15154">
    <property type="entry name" value="HAMARTIN"/>
    <property type="match status" value="1"/>
</dbReference>
<dbReference type="InterPro" id="IPR016024">
    <property type="entry name" value="ARM-type_fold"/>
</dbReference>
<dbReference type="Proteomes" id="UP001232148">
    <property type="component" value="Unassembled WGS sequence"/>
</dbReference>
<dbReference type="GO" id="GO:0051726">
    <property type="term" value="P:regulation of cell cycle"/>
    <property type="evidence" value="ECO:0007669"/>
    <property type="project" value="TreeGrafter"/>
</dbReference>
<dbReference type="SUPFAM" id="SSF48371">
    <property type="entry name" value="ARM repeat"/>
    <property type="match status" value="1"/>
</dbReference>
<feature type="region of interest" description="Disordered" evidence="2">
    <location>
        <begin position="1015"/>
        <end position="1069"/>
    </location>
</feature>